<evidence type="ECO:0000313" key="3">
    <source>
        <dbReference type="EMBL" id="WAQ85035.1"/>
    </source>
</evidence>
<dbReference type="InterPro" id="IPR046798">
    <property type="entry name" value="2OG-FeII_Oxy_6"/>
</dbReference>
<proteinExistence type="predicted"/>
<name>A0ABY7CJZ2_9BASI</name>
<dbReference type="RefSeq" id="XP_053020590.1">
    <property type="nucleotide sequence ID" value="XM_053169388.1"/>
</dbReference>
<gene>
    <name evidence="3" type="ORF">PtA15_5A609</name>
</gene>
<dbReference type="GeneID" id="77810283"/>
<dbReference type="Proteomes" id="UP001164743">
    <property type="component" value="Chromosome 5A"/>
</dbReference>
<reference evidence="3" key="1">
    <citation type="submission" date="2022-10" db="EMBL/GenBank/DDBJ databases">
        <title>Puccinia triticina Genome sequencing and assembly.</title>
        <authorList>
            <person name="Li C."/>
        </authorList>
    </citation>
    <scope>NUCLEOTIDE SEQUENCE</scope>
    <source>
        <strain evidence="3">Pt15</strain>
    </source>
</reference>
<sequence>MTFHPDDTDSSLSDLPDTINEESSKDEDGIVAQPQVAKKKPNDCIVVYEHPVENGVTPAAPVMTKEQMRALTKKRQNKKNNDKKRKAKIPKAMHDWITDLPFCSGGHLVWDVKVNPGQDLFSNITADLKQIKDARKLYVKECKKLKLDPVPKKVTINRRQPTTNEIEAARSIVNNPKKFRLFDRGHVTIFDKKKKKGKKQIILDATFVDIKEMKESNPEKFGKINFFLSFLHISKKFVRRVGSKGRLCAGDMWAIGWRKGYLEIEIVGQYLNMDFISQNLDEFLEHIGQAQKVSNILWDLFHPIANVAIENNRESDGYNVEGGEFVFPECGFGLKFNPDTMVLATFSQVHYLHGTLQPSEPDDFTKTGMSLQVSKRTTDICQRYLLQEIVDMHKKHVGDLNYIFSHAKAKVDERVMAKPKKK</sequence>
<evidence type="ECO:0000313" key="4">
    <source>
        <dbReference type="Proteomes" id="UP001164743"/>
    </source>
</evidence>
<organism evidence="3 4">
    <name type="scientific">Puccinia triticina</name>
    <dbReference type="NCBI Taxonomy" id="208348"/>
    <lineage>
        <taxon>Eukaryota</taxon>
        <taxon>Fungi</taxon>
        <taxon>Dikarya</taxon>
        <taxon>Basidiomycota</taxon>
        <taxon>Pucciniomycotina</taxon>
        <taxon>Pucciniomycetes</taxon>
        <taxon>Pucciniales</taxon>
        <taxon>Pucciniaceae</taxon>
        <taxon>Puccinia</taxon>
    </lineage>
</organism>
<dbReference type="Pfam" id="PF20515">
    <property type="entry name" value="2OG-FeII_Oxy_6"/>
    <property type="match status" value="1"/>
</dbReference>
<feature type="domain" description="Tet-like 2OG-Fe(II) oxygenase" evidence="2">
    <location>
        <begin position="218"/>
        <end position="314"/>
    </location>
</feature>
<dbReference type="EMBL" id="CP110425">
    <property type="protein sequence ID" value="WAQ85035.1"/>
    <property type="molecule type" value="Genomic_DNA"/>
</dbReference>
<accession>A0ABY7CJZ2</accession>
<protein>
    <recommendedName>
        <fullName evidence="2">Tet-like 2OG-Fe(II) oxygenase domain-containing protein</fullName>
    </recommendedName>
</protein>
<evidence type="ECO:0000259" key="2">
    <source>
        <dbReference type="Pfam" id="PF20515"/>
    </source>
</evidence>
<evidence type="ECO:0000256" key="1">
    <source>
        <dbReference type="SAM" id="MobiDB-lite"/>
    </source>
</evidence>
<feature type="region of interest" description="Disordered" evidence="1">
    <location>
        <begin position="1"/>
        <end position="36"/>
    </location>
</feature>
<keyword evidence="4" id="KW-1185">Reference proteome</keyword>